<dbReference type="InterPro" id="IPR013325">
    <property type="entry name" value="RNA_pol_sigma_r2"/>
</dbReference>
<dbReference type="Gene3D" id="1.10.1740.10">
    <property type="match status" value="1"/>
</dbReference>
<dbReference type="Proteomes" id="UP000321901">
    <property type="component" value="Unassembled WGS sequence"/>
</dbReference>
<gene>
    <name evidence="7" type="ORF">SLU01_16430</name>
</gene>
<reference evidence="7 8" key="1">
    <citation type="submission" date="2019-07" db="EMBL/GenBank/DDBJ databases">
        <title>Whole genome shotgun sequence of Sporosarcina luteola NBRC 105378.</title>
        <authorList>
            <person name="Hosoyama A."/>
            <person name="Uohara A."/>
            <person name="Ohji S."/>
            <person name="Ichikawa N."/>
        </authorList>
    </citation>
    <scope>NUCLEOTIDE SEQUENCE [LARGE SCALE GENOMIC DNA]</scope>
    <source>
        <strain evidence="7 8">NBRC 105378</strain>
    </source>
</reference>
<dbReference type="PANTHER" id="PTHR43133:SF60">
    <property type="entry name" value="RNA POLYMERASE SIGMA FACTOR SIGV"/>
    <property type="match status" value="1"/>
</dbReference>
<dbReference type="InterPro" id="IPR007627">
    <property type="entry name" value="RNA_pol_sigma70_r2"/>
</dbReference>
<feature type="domain" description="RNA polymerase sigma-70 region 2" evidence="5">
    <location>
        <begin position="21"/>
        <end position="87"/>
    </location>
</feature>
<dbReference type="AlphaFoldDB" id="A0A511Z7B0"/>
<dbReference type="InterPro" id="IPR013324">
    <property type="entry name" value="RNA_pol_sigma_r3/r4-like"/>
</dbReference>
<dbReference type="NCBIfam" id="TIGR02937">
    <property type="entry name" value="sigma70-ECF"/>
    <property type="match status" value="1"/>
</dbReference>
<dbReference type="GO" id="GO:0016987">
    <property type="term" value="F:sigma factor activity"/>
    <property type="evidence" value="ECO:0007669"/>
    <property type="project" value="UniProtKB-KW"/>
</dbReference>
<accession>A0A511Z7B0</accession>
<keyword evidence="2" id="KW-0805">Transcription regulation</keyword>
<comment type="caution">
    <text evidence="7">The sequence shown here is derived from an EMBL/GenBank/DDBJ whole genome shotgun (WGS) entry which is preliminary data.</text>
</comment>
<evidence type="ECO:0000256" key="4">
    <source>
        <dbReference type="ARBA" id="ARBA00023163"/>
    </source>
</evidence>
<evidence type="ECO:0000313" key="7">
    <source>
        <dbReference type="EMBL" id="GEN83331.1"/>
    </source>
</evidence>
<organism evidence="7 8">
    <name type="scientific">Sporosarcina luteola</name>
    <dbReference type="NCBI Taxonomy" id="582850"/>
    <lineage>
        <taxon>Bacteria</taxon>
        <taxon>Bacillati</taxon>
        <taxon>Bacillota</taxon>
        <taxon>Bacilli</taxon>
        <taxon>Bacillales</taxon>
        <taxon>Caryophanaceae</taxon>
        <taxon>Sporosarcina</taxon>
    </lineage>
</organism>
<dbReference type="InterPro" id="IPR039425">
    <property type="entry name" value="RNA_pol_sigma-70-like"/>
</dbReference>
<dbReference type="EMBL" id="BJYL01000020">
    <property type="protein sequence ID" value="GEN83331.1"/>
    <property type="molecule type" value="Genomic_DNA"/>
</dbReference>
<evidence type="ECO:0000256" key="1">
    <source>
        <dbReference type="ARBA" id="ARBA00010641"/>
    </source>
</evidence>
<dbReference type="GO" id="GO:0003677">
    <property type="term" value="F:DNA binding"/>
    <property type="evidence" value="ECO:0007669"/>
    <property type="project" value="InterPro"/>
</dbReference>
<dbReference type="SUPFAM" id="SSF88946">
    <property type="entry name" value="Sigma2 domain of RNA polymerase sigma factors"/>
    <property type="match status" value="1"/>
</dbReference>
<evidence type="ECO:0000259" key="5">
    <source>
        <dbReference type="Pfam" id="PF04542"/>
    </source>
</evidence>
<keyword evidence="8" id="KW-1185">Reference proteome</keyword>
<dbReference type="SUPFAM" id="SSF88659">
    <property type="entry name" value="Sigma3 and sigma4 domains of RNA polymerase sigma factors"/>
    <property type="match status" value="1"/>
</dbReference>
<sequence length="184" mass="21808">MDEADLIRNAQNGDRVAFAQLMDMHYRTVEKFAYQCGVRLDDIADVTQEVFIKLYRFLPQFNQQRFTTWLYKITLNTARDYYRKEGRETAKEEKLKREGKQTGYQSAETQVLLFEEDRLLHEAILQLDEKYRIPLILFYFQNLSYHQIADVLNITLATVKTRIFRAKNVLKNEMQMNGGVPHGQ</sequence>
<dbReference type="OrthoDB" id="3472490at2"/>
<feature type="domain" description="RNA polymerase sigma factor 70 region 4 type 2" evidence="6">
    <location>
        <begin position="118"/>
        <end position="167"/>
    </location>
</feature>
<keyword evidence="3" id="KW-0731">Sigma factor</keyword>
<comment type="similarity">
    <text evidence="1">Belongs to the sigma-70 factor family. ECF subfamily.</text>
</comment>
<evidence type="ECO:0000256" key="3">
    <source>
        <dbReference type="ARBA" id="ARBA00023082"/>
    </source>
</evidence>
<dbReference type="Pfam" id="PF04542">
    <property type="entry name" value="Sigma70_r2"/>
    <property type="match status" value="1"/>
</dbReference>
<dbReference type="PANTHER" id="PTHR43133">
    <property type="entry name" value="RNA POLYMERASE ECF-TYPE SIGMA FACTO"/>
    <property type="match status" value="1"/>
</dbReference>
<dbReference type="Pfam" id="PF08281">
    <property type="entry name" value="Sigma70_r4_2"/>
    <property type="match status" value="1"/>
</dbReference>
<protein>
    <submittedName>
        <fullName evidence="7">RNA polymerase subunit sigma-24</fullName>
    </submittedName>
</protein>
<proteinExistence type="inferred from homology"/>
<keyword evidence="4" id="KW-0804">Transcription</keyword>
<dbReference type="InterPro" id="IPR014284">
    <property type="entry name" value="RNA_pol_sigma-70_dom"/>
</dbReference>
<dbReference type="CDD" id="cd06171">
    <property type="entry name" value="Sigma70_r4"/>
    <property type="match status" value="1"/>
</dbReference>
<evidence type="ECO:0000259" key="6">
    <source>
        <dbReference type="Pfam" id="PF08281"/>
    </source>
</evidence>
<dbReference type="GO" id="GO:0006352">
    <property type="term" value="P:DNA-templated transcription initiation"/>
    <property type="evidence" value="ECO:0007669"/>
    <property type="project" value="InterPro"/>
</dbReference>
<dbReference type="Gene3D" id="1.10.10.10">
    <property type="entry name" value="Winged helix-like DNA-binding domain superfamily/Winged helix DNA-binding domain"/>
    <property type="match status" value="1"/>
</dbReference>
<dbReference type="InterPro" id="IPR036388">
    <property type="entry name" value="WH-like_DNA-bd_sf"/>
</dbReference>
<dbReference type="InterPro" id="IPR013249">
    <property type="entry name" value="RNA_pol_sigma70_r4_t2"/>
</dbReference>
<dbReference type="RefSeq" id="WP_147057127.1">
    <property type="nucleotide sequence ID" value="NZ_BJYL01000020.1"/>
</dbReference>
<evidence type="ECO:0000313" key="8">
    <source>
        <dbReference type="Proteomes" id="UP000321901"/>
    </source>
</evidence>
<evidence type="ECO:0000256" key="2">
    <source>
        <dbReference type="ARBA" id="ARBA00023015"/>
    </source>
</evidence>
<name>A0A511Z7B0_9BACL</name>